<dbReference type="EMBL" id="ML122260">
    <property type="protein sequence ID" value="RPD62059.1"/>
    <property type="molecule type" value="Genomic_DNA"/>
</dbReference>
<gene>
    <name evidence="8" type="ORF">L227DRAFT_609919</name>
</gene>
<dbReference type="OrthoDB" id="2754894at2759"/>
<dbReference type="InterPro" id="IPR051694">
    <property type="entry name" value="Immunoregulatory_rcpt-like"/>
</dbReference>
<feature type="chain" id="PRO_5023131724" evidence="7">
    <location>
        <begin position="24"/>
        <end position="367"/>
    </location>
</feature>
<accession>A0A5C2SFW3</accession>
<evidence type="ECO:0000256" key="7">
    <source>
        <dbReference type="SAM" id="SignalP"/>
    </source>
</evidence>
<dbReference type="GO" id="GO:0071944">
    <property type="term" value="C:cell periphery"/>
    <property type="evidence" value="ECO:0007669"/>
    <property type="project" value="UniProtKB-ARBA"/>
</dbReference>
<dbReference type="STRING" id="1328759.A0A5C2SFW3"/>
<keyword evidence="4 6" id="KW-0472">Membrane</keyword>
<keyword evidence="7" id="KW-0732">Signal</keyword>
<evidence type="ECO:0000256" key="4">
    <source>
        <dbReference type="ARBA" id="ARBA00023136"/>
    </source>
</evidence>
<reference evidence="8" key="1">
    <citation type="journal article" date="2018" name="Genome Biol. Evol.">
        <title>Genomics and development of Lentinus tigrinus, a white-rot wood-decaying mushroom with dimorphic fruiting bodies.</title>
        <authorList>
            <person name="Wu B."/>
            <person name="Xu Z."/>
            <person name="Knudson A."/>
            <person name="Carlson A."/>
            <person name="Chen N."/>
            <person name="Kovaka S."/>
            <person name="LaButti K."/>
            <person name="Lipzen A."/>
            <person name="Pennachio C."/>
            <person name="Riley R."/>
            <person name="Schakwitz W."/>
            <person name="Umezawa K."/>
            <person name="Ohm R.A."/>
            <person name="Grigoriev I.V."/>
            <person name="Nagy L.G."/>
            <person name="Gibbons J."/>
            <person name="Hibbett D."/>
        </authorList>
    </citation>
    <scope>NUCLEOTIDE SEQUENCE [LARGE SCALE GENOMIC DNA]</scope>
    <source>
        <strain evidence="8">ALCF2SS1-6</strain>
    </source>
</reference>
<feature type="compositionally biased region" description="Low complexity" evidence="5">
    <location>
        <begin position="165"/>
        <end position="222"/>
    </location>
</feature>
<evidence type="ECO:0000256" key="1">
    <source>
        <dbReference type="ARBA" id="ARBA00004167"/>
    </source>
</evidence>
<feature type="transmembrane region" description="Helical" evidence="6">
    <location>
        <begin position="225"/>
        <end position="250"/>
    </location>
</feature>
<dbReference type="GO" id="GO:0016020">
    <property type="term" value="C:membrane"/>
    <property type="evidence" value="ECO:0007669"/>
    <property type="project" value="UniProtKB-SubCell"/>
</dbReference>
<organism evidence="8 9">
    <name type="scientific">Lentinus tigrinus ALCF2SS1-6</name>
    <dbReference type="NCBI Taxonomy" id="1328759"/>
    <lineage>
        <taxon>Eukaryota</taxon>
        <taxon>Fungi</taxon>
        <taxon>Dikarya</taxon>
        <taxon>Basidiomycota</taxon>
        <taxon>Agaricomycotina</taxon>
        <taxon>Agaricomycetes</taxon>
        <taxon>Polyporales</taxon>
        <taxon>Polyporaceae</taxon>
        <taxon>Lentinus</taxon>
    </lineage>
</organism>
<keyword evidence="9" id="KW-1185">Reference proteome</keyword>
<evidence type="ECO:0000313" key="9">
    <source>
        <dbReference type="Proteomes" id="UP000313359"/>
    </source>
</evidence>
<feature type="region of interest" description="Disordered" evidence="5">
    <location>
        <begin position="157"/>
        <end position="222"/>
    </location>
</feature>
<dbReference type="Proteomes" id="UP000313359">
    <property type="component" value="Unassembled WGS sequence"/>
</dbReference>
<dbReference type="PANTHER" id="PTHR15549">
    <property type="entry name" value="PAIRED IMMUNOGLOBULIN-LIKE TYPE 2 RECEPTOR"/>
    <property type="match status" value="1"/>
</dbReference>
<evidence type="ECO:0000256" key="6">
    <source>
        <dbReference type="SAM" id="Phobius"/>
    </source>
</evidence>
<comment type="subcellular location">
    <subcellularLocation>
        <location evidence="1">Membrane</location>
        <topology evidence="1">Single-pass membrane protein</topology>
    </subcellularLocation>
</comment>
<proteinExistence type="predicted"/>
<protein>
    <submittedName>
        <fullName evidence="8">Uncharacterized protein</fullName>
    </submittedName>
</protein>
<evidence type="ECO:0000313" key="8">
    <source>
        <dbReference type="EMBL" id="RPD62059.1"/>
    </source>
</evidence>
<evidence type="ECO:0000256" key="5">
    <source>
        <dbReference type="SAM" id="MobiDB-lite"/>
    </source>
</evidence>
<name>A0A5C2SFW3_9APHY</name>
<keyword evidence="3 6" id="KW-1133">Transmembrane helix</keyword>
<keyword evidence="2 6" id="KW-0812">Transmembrane</keyword>
<sequence length="367" mass="37696">MALTLLLALGLVLRVSYRLGVKAQSSLAVCDSPAADYSWMSNSKGQTPCLVAAYLQVPCLGPAHALIPRLESDSAYAAAPQQSTCDCNTVIYSLLEACQLCQAGGSQIVLPWEEYSANCTDVGLSLYPNPIPPGTAIPSWAFQDVTVKGAFDVAEAELTGDSPESTASLSASTTSTTSSSSSSIATMTSSDTPSSSTPSASSASASPTASAAAESGSGAPKSSNVGAIVGGVVGGVIGLILIGSAIFYMLRRQRNLDRKAQAQVLERPMSTVTDLDGPQPSLKPMSIMSVPSMIYDPDDPRTFPSATDPALFGTRAASPTPSIPPGPVAGHMHSFGSALQNYAAPVYNGSENGYGYAGSTYKMTPEV</sequence>
<feature type="signal peptide" evidence="7">
    <location>
        <begin position="1"/>
        <end position="23"/>
    </location>
</feature>
<evidence type="ECO:0000256" key="2">
    <source>
        <dbReference type="ARBA" id="ARBA00022692"/>
    </source>
</evidence>
<dbReference type="AlphaFoldDB" id="A0A5C2SFW3"/>
<evidence type="ECO:0000256" key="3">
    <source>
        <dbReference type="ARBA" id="ARBA00022989"/>
    </source>
</evidence>